<keyword evidence="2" id="KW-1185">Reference proteome</keyword>
<protein>
    <submittedName>
        <fullName evidence="1">Uncharacterized protein</fullName>
    </submittedName>
</protein>
<dbReference type="Proteomes" id="UP001162030">
    <property type="component" value="Chromosome"/>
</dbReference>
<evidence type="ECO:0000313" key="2">
    <source>
        <dbReference type="Proteomes" id="UP001162030"/>
    </source>
</evidence>
<evidence type="ECO:0000313" key="1">
    <source>
        <dbReference type="EMBL" id="CAI8828665.1"/>
    </source>
</evidence>
<name>A0ABM9I1K0_9GAMM</name>
<dbReference type="EMBL" id="OX458333">
    <property type="protein sequence ID" value="CAI8828665.1"/>
    <property type="molecule type" value="Genomic_DNA"/>
</dbReference>
<organism evidence="1 2">
    <name type="scientific">Methylocaldum szegediense</name>
    <dbReference type="NCBI Taxonomy" id="73780"/>
    <lineage>
        <taxon>Bacteria</taxon>
        <taxon>Pseudomonadati</taxon>
        <taxon>Pseudomonadota</taxon>
        <taxon>Gammaproteobacteria</taxon>
        <taxon>Methylococcales</taxon>
        <taxon>Methylococcaceae</taxon>
        <taxon>Methylocaldum</taxon>
    </lineage>
</organism>
<accession>A0ABM9I1K0</accession>
<sequence>MDFGVRVVGRMSLGEPRTWLDREFSVIFRLRLCKPEKR</sequence>
<gene>
    <name evidence="1" type="ORF">MSZNOR_2102</name>
</gene>
<proteinExistence type="predicted"/>
<reference evidence="1 2" key="1">
    <citation type="submission" date="2023-03" db="EMBL/GenBank/DDBJ databases">
        <authorList>
            <person name="Pearce D."/>
        </authorList>
    </citation>
    <scope>NUCLEOTIDE SEQUENCE [LARGE SCALE GENOMIC DNA]</scope>
    <source>
        <strain evidence="1">Msz</strain>
    </source>
</reference>